<proteinExistence type="predicted"/>
<dbReference type="EMBL" id="FQUO01000002">
    <property type="protein sequence ID" value="SHE59562.1"/>
    <property type="molecule type" value="Genomic_DNA"/>
</dbReference>
<keyword evidence="4" id="KW-1185">Reference proteome</keyword>
<protein>
    <submittedName>
        <fullName evidence="3">Acetyl esterase/lipase</fullName>
    </submittedName>
</protein>
<keyword evidence="1" id="KW-0378">Hydrolase</keyword>
<dbReference type="RefSeq" id="WP_073039587.1">
    <property type="nucleotide sequence ID" value="NZ_FQUO01000002.1"/>
</dbReference>
<dbReference type="InterPro" id="IPR029058">
    <property type="entry name" value="AB_hydrolase_fold"/>
</dbReference>
<accession>A0A1M4US59</accession>
<reference evidence="3 4" key="1">
    <citation type="submission" date="2016-11" db="EMBL/GenBank/DDBJ databases">
        <authorList>
            <person name="Jaros S."/>
            <person name="Januszkiewicz K."/>
            <person name="Wedrychowicz H."/>
        </authorList>
    </citation>
    <scope>NUCLEOTIDE SEQUENCE [LARGE SCALE GENOMIC DNA]</scope>
    <source>
        <strain evidence="3 4">DSM 26897</strain>
    </source>
</reference>
<organism evidence="3 4">
    <name type="scientific">Cnuella takakiae</name>
    <dbReference type="NCBI Taxonomy" id="1302690"/>
    <lineage>
        <taxon>Bacteria</taxon>
        <taxon>Pseudomonadati</taxon>
        <taxon>Bacteroidota</taxon>
        <taxon>Chitinophagia</taxon>
        <taxon>Chitinophagales</taxon>
        <taxon>Chitinophagaceae</taxon>
        <taxon>Cnuella</taxon>
    </lineage>
</organism>
<dbReference type="Gene3D" id="3.40.50.1820">
    <property type="entry name" value="alpha/beta hydrolase"/>
    <property type="match status" value="1"/>
</dbReference>
<name>A0A1M4US59_9BACT</name>
<evidence type="ECO:0000313" key="4">
    <source>
        <dbReference type="Proteomes" id="UP000184368"/>
    </source>
</evidence>
<evidence type="ECO:0000259" key="2">
    <source>
        <dbReference type="Pfam" id="PF20434"/>
    </source>
</evidence>
<dbReference type="PANTHER" id="PTHR48081:SF6">
    <property type="entry name" value="PEPTIDASE S9 PROLYL OLIGOPEPTIDASE CATALYTIC DOMAIN-CONTAINING PROTEIN"/>
    <property type="match status" value="1"/>
</dbReference>
<dbReference type="InterPro" id="IPR049492">
    <property type="entry name" value="BD-FAE-like_dom"/>
</dbReference>
<dbReference type="Pfam" id="PF20434">
    <property type="entry name" value="BD-FAE"/>
    <property type="match status" value="1"/>
</dbReference>
<sequence length="305" mass="33477">MKRTALLTIAAMFTLSVYGQEHTLPLYPAGKVPNWKDAGEKEQAEVNEIVRYSLVQEPNIAVFLPPKRIATGQAVVVCPGGGYGVLAYDWEGTSVAKWLNSKGIAAVVLKYRLPNAKSNITPHLTPLMDAKRAIRMVRANAPQWNVQPGKVGVMGFSAGGHLASTLGTHFDAGNKTATDSVERFSSRPDFMVLIYPVITMDKQYTHSGSRNYLIGANPSADLVQLYSNELQVSKETPSTFIVHSTDDKGVPVENSLLFYQALKAKEVPAEMHIYPYGGHGFGLATGRGYLESWSDRCLDWMRSLK</sequence>
<gene>
    <name evidence="3" type="ORF">SAMN05444008_10238</name>
</gene>
<dbReference type="InterPro" id="IPR050300">
    <property type="entry name" value="GDXG_lipolytic_enzyme"/>
</dbReference>
<evidence type="ECO:0000256" key="1">
    <source>
        <dbReference type="ARBA" id="ARBA00022801"/>
    </source>
</evidence>
<dbReference type="GO" id="GO:0016787">
    <property type="term" value="F:hydrolase activity"/>
    <property type="evidence" value="ECO:0007669"/>
    <property type="project" value="UniProtKB-KW"/>
</dbReference>
<dbReference type="PANTHER" id="PTHR48081">
    <property type="entry name" value="AB HYDROLASE SUPERFAMILY PROTEIN C4A8.06C"/>
    <property type="match status" value="1"/>
</dbReference>
<dbReference type="STRING" id="1302690.BUE76_13505"/>
<feature type="domain" description="BD-FAE-like" evidence="2">
    <location>
        <begin position="62"/>
        <end position="262"/>
    </location>
</feature>
<dbReference type="SUPFAM" id="SSF53474">
    <property type="entry name" value="alpha/beta-Hydrolases"/>
    <property type="match status" value="1"/>
</dbReference>
<dbReference type="Proteomes" id="UP000184368">
    <property type="component" value="Unassembled WGS sequence"/>
</dbReference>
<dbReference type="OrthoDB" id="9794725at2"/>
<dbReference type="AlphaFoldDB" id="A0A1M4US59"/>
<evidence type="ECO:0000313" key="3">
    <source>
        <dbReference type="EMBL" id="SHE59562.1"/>
    </source>
</evidence>